<dbReference type="VEuPathDB" id="HostDB:GeneID_118674187"/>
<comment type="caution">
    <text evidence="2">The sequence shown here is derived from an EMBL/GenBank/DDBJ whole genome shotgun (WGS) entry which is preliminary data.</text>
</comment>
<feature type="region of interest" description="Disordered" evidence="1">
    <location>
        <begin position="253"/>
        <end position="316"/>
    </location>
</feature>
<sequence>MSITTTTTSSFSNTEEGRPLNQLMLQMAGMGTAHHVSALESITRADIGQRFAGARLAVFMDLPTLQGKQEILERQLMGLRLTRASSVNWQHVSELTPRASQLDCGKASASPRTSCSSCISCTLSGCGWLVLGTEALVPLSIAPRMLGCSGDTSASSPKSSGLSQVHDHLLQQGHFPEEGWPGEGHAQRPLRGEAVGMARSAKGLRGVGAPAASTQLMADHGAKLLVAKAHGHPEKVFQDHPDRLQVPVNARREEEVVNSEDTGGLDGEPPHKPQNWSRTDREKQDAGEEPPQEKEPEKQEQEPEKEERLGQGVGPT</sequence>
<protein>
    <submittedName>
        <fullName evidence="2">Uncharacterized protein</fullName>
    </submittedName>
</protein>
<evidence type="ECO:0000313" key="3">
    <source>
        <dbReference type="Proteomes" id="UP000527355"/>
    </source>
</evidence>
<keyword evidence="3" id="KW-1185">Reference proteome</keyword>
<reference evidence="2 3" key="1">
    <citation type="journal article" date="2020" name="Nature">
        <title>Six reference-quality genomes reveal evolution of bat adaptations.</title>
        <authorList>
            <person name="Jebb D."/>
            <person name="Huang Z."/>
            <person name="Pippel M."/>
            <person name="Hughes G.M."/>
            <person name="Lavrichenko K."/>
            <person name="Devanna P."/>
            <person name="Winkler S."/>
            <person name="Jermiin L.S."/>
            <person name="Skirmuntt E.C."/>
            <person name="Katzourakis A."/>
            <person name="Burkitt-Gray L."/>
            <person name="Ray D.A."/>
            <person name="Sullivan K.A.M."/>
            <person name="Roscito J.G."/>
            <person name="Kirilenko B.M."/>
            <person name="Davalos L.M."/>
            <person name="Corthals A.P."/>
            <person name="Power M.L."/>
            <person name="Jones G."/>
            <person name="Ransome R.D."/>
            <person name="Dechmann D.K.N."/>
            <person name="Locatelli A.G."/>
            <person name="Puechmaille S.J."/>
            <person name="Fedrigo O."/>
            <person name="Jarvis E.D."/>
            <person name="Hiller M."/>
            <person name="Vernes S.C."/>
            <person name="Myers E.W."/>
            <person name="Teeling E.C."/>
        </authorList>
    </citation>
    <scope>NUCLEOTIDE SEQUENCE [LARGE SCALE GENOMIC DNA]</scope>
    <source>
        <strain evidence="2">MMyoMyo1</strain>
        <tissue evidence="2">Flight muscle</tissue>
    </source>
</reference>
<accession>A0A7J7V3X7</accession>
<dbReference type="EMBL" id="JABWUV010000011">
    <property type="protein sequence ID" value="KAF6319748.1"/>
    <property type="molecule type" value="Genomic_DNA"/>
</dbReference>
<proteinExistence type="predicted"/>
<evidence type="ECO:0000256" key="1">
    <source>
        <dbReference type="SAM" id="MobiDB-lite"/>
    </source>
</evidence>
<gene>
    <name evidence="2" type="ORF">mMyoMyo1_008487</name>
</gene>
<dbReference type="Proteomes" id="UP000527355">
    <property type="component" value="Unassembled WGS sequence"/>
</dbReference>
<dbReference type="AlphaFoldDB" id="A0A7J7V3X7"/>
<feature type="compositionally biased region" description="Basic and acidic residues" evidence="1">
    <location>
        <begin position="278"/>
        <end position="309"/>
    </location>
</feature>
<evidence type="ECO:0000313" key="2">
    <source>
        <dbReference type="EMBL" id="KAF6319748.1"/>
    </source>
</evidence>
<organism evidence="2 3">
    <name type="scientific">Myotis myotis</name>
    <name type="common">Greater mouse-eared bat</name>
    <name type="synonym">Vespertilio myotis</name>
    <dbReference type="NCBI Taxonomy" id="51298"/>
    <lineage>
        <taxon>Eukaryota</taxon>
        <taxon>Metazoa</taxon>
        <taxon>Chordata</taxon>
        <taxon>Craniata</taxon>
        <taxon>Vertebrata</taxon>
        <taxon>Euteleostomi</taxon>
        <taxon>Mammalia</taxon>
        <taxon>Eutheria</taxon>
        <taxon>Laurasiatheria</taxon>
        <taxon>Chiroptera</taxon>
        <taxon>Yangochiroptera</taxon>
        <taxon>Vespertilionidae</taxon>
        <taxon>Myotis</taxon>
    </lineage>
</organism>
<name>A0A7J7V3X7_MYOMY</name>